<dbReference type="EMBL" id="MT143574">
    <property type="protein sequence ID" value="QJA98355.1"/>
    <property type="molecule type" value="Genomic_DNA"/>
</dbReference>
<evidence type="ECO:0000313" key="2">
    <source>
        <dbReference type="EMBL" id="QJA98355.1"/>
    </source>
</evidence>
<reference evidence="1" key="1">
    <citation type="submission" date="2020-03" db="EMBL/GenBank/DDBJ databases">
        <title>The deep terrestrial virosphere.</title>
        <authorList>
            <person name="Holmfeldt K."/>
            <person name="Nilsson E."/>
            <person name="Simone D."/>
            <person name="Lopez-Fernandez M."/>
            <person name="Wu X."/>
            <person name="de Brujin I."/>
            <person name="Lundin D."/>
            <person name="Andersson A."/>
            <person name="Bertilsson S."/>
            <person name="Dopson M."/>
        </authorList>
    </citation>
    <scope>NUCLEOTIDE SEQUENCE</scope>
    <source>
        <strain evidence="2">MM171A01903</strain>
        <strain evidence="3">MM171B00984</strain>
        <strain evidence="1">TM448A00672</strain>
        <strain evidence="4">TM448B03545</strain>
    </source>
</reference>
<gene>
    <name evidence="2" type="ORF">MM171A01903_0002</name>
    <name evidence="3" type="ORF">MM171B00984_0011</name>
    <name evidence="1" type="ORF">TM448A00672_0013</name>
    <name evidence="4" type="ORF">TM448B03545_0003</name>
</gene>
<accession>A0A6H1ZJF1</accession>
<dbReference type="EMBL" id="MT143816">
    <property type="protein sequence ID" value="QJB02944.1"/>
    <property type="molecule type" value="Genomic_DNA"/>
</dbReference>
<name>A0A6H1ZJF1_9ZZZZ</name>
<evidence type="ECO:0000313" key="1">
    <source>
        <dbReference type="EMBL" id="QJA47447.1"/>
    </source>
</evidence>
<dbReference type="AlphaFoldDB" id="A0A6H1ZJF1"/>
<sequence length="60" mass="6873">MRMENIINRLKEEREAAQNETIKVNASSIEQTKKDKLCEYWQGKASGITTALHLLQGIIK</sequence>
<dbReference type="EMBL" id="MT145024">
    <property type="protein sequence ID" value="QJI02707.1"/>
    <property type="molecule type" value="Genomic_DNA"/>
</dbReference>
<protein>
    <submittedName>
        <fullName evidence="1">Uncharacterized protein</fullName>
    </submittedName>
</protein>
<organism evidence="1">
    <name type="scientific">viral metagenome</name>
    <dbReference type="NCBI Taxonomy" id="1070528"/>
    <lineage>
        <taxon>unclassified sequences</taxon>
        <taxon>metagenomes</taxon>
        <taxon>organismal metagenomes</taxon>
    </lineage>
</organism>
<evidence type="ECO:0000313" key="4">
    <source>
        <dbReference type="EMBL" id="QJI02707.1"/>
    </source>
</evidence>
<evidence type="ECO:0000313" key="3">
    <source>
        <dbReference type="EMBL" id="QJB02944.1"/>
    </source>
</evidence>
<proteinExistence type="predicted"/>
<dbReference type="EMBL" id="MT144043">
    <property type="protein sequence ID" value="QJA47447.1"/>
    <property type="molecule type" value="Genomic_DNA"/>
</dbReference>